<feature type="region of interest" description="Disordered" evidence="1">
    <location>
        <begin position="1"/>
        <end position="22"/>
    </location>
</feature>
<protein>
    <submittedName>
        <fullName evidence="2">Uncharacterized protein</fullName>
    </submittedName>
</protein>
<proteinExistence type="predicted"/>
<feature type="compositionally biased region" description="Basic and acidic residues" evidence="1">
    <location>
        <begin position="1"/>
        <end position="15"/>
    </location>
</feature>
<gene>
    <name evidence="2" type="ORF">WMSIL1_LOCUS2457</name>
</gene>
<evidence type="ECO:0000256" key="1">
    <source>
        <dbReference type="SAM" id="MobiDB-lite"/>
    </source>
</evidence>
<feature type="region of interest" description="Disordered" evidence="1">
    <location>
        <begin position="88"/>
        <end position="109"/>
    </location>
</feature>
<evidence type="ECO:0000313" key="3">
    <source>
        <dbReference type="Proteomes" id="UP000321570"/>
    </source>
</evidence>
<accession>A0A564Y2S6</accession>
<keyword evidence="3" id="KW-1185">Reference proteome</keyword>
<evidence type="ECO:0000313" key="2">
    <source>
        <dbReference type="EMBL" id="VUZ41540.1"/>
    </source>
</evidence>
<dbReference type="AlphaFoldDB" id="A0A564Y2S6"/>
<dbReference type="Proteomes" id="UP000321570">
    <property type="component" value="Unassembled WGS sequence"/>
</dbReference>
<sequence>MDEFYKAKAKLKTEKSPGPNGLRSELLKLGGSLLDCHRQKEGLTKRLLEGCLKDNAGKKRAHTTCWNRQLQADAKELFSGDAEDWLANPSRKIPENDQHRPNLVGSRQQVVQCSNLN</sequence>
<dbReference type="EMBL" id="CABIJS010000066">
    <property type="protein sequence ID" value="VUZ41540.1"/>
    <property type="molecule type" value="Genomic_DNA"/>
</dbReference>
<organism evidence="2 3">
    <name type="scientific">Hymenolepis diminuta</name>
    <name type="common">Rat tapeworm</name>
    <dbReference type="NCBI Taxonomy" id="6216"/>
    <lineage>
        <taxon>Eukaryota</taxon>
        <taxon>Metazoa</taxon>
        <taxon>Spiralia</taxon>
        <taxon>Lophotrochozoa</taxon>
        <taxon>Platyhelminthes</taxon>
        <taxon>Cestoda</taxon>
        <taxon>Eucestoda</taxon>
        <taxon>Cyclophyllidea</taxon>
        <taxon>Hymenolepididae</taxon>
        <taxon>Hymenolepis</taxon>
    </lineage>
</organism>
<name>A0A564Y2S6_HYMDI</name>
<reference evidence="2 3" key="1">
    <citation type="submission" date="2019-07" db="EMBL/GenBank/DDBJ databases">
        <authorList>
            <person name="Jastrzebski P J."/>
            <person name="Paukszto L."/>
            <person name="Jastrzebski P J."/>
        </authorList>
    </citation>
    <scope>NUCLEOTIDE SEQUENCE [LARGE SCALE GENOMIC DNA]</scope>
    <source>
        <strain evidence="2 3">WMS-il1</strain>
    </source>
</reference>